<dbReference type="EMBL" id="OZ020104">
    <property type="protein sequence ID" value="CAK9279247.1"/>
    <property type="molecule type" value="Genomic_DNA"/>
</dbReference>
<protein>
    <recommendedName>
        <fullName evidence="3">Remorin C-terminal domain-containing protein</fullName>
    </recommendedName>
</protein>
<feature type="compositionally biased region" description="Pro residues" evidence="2">
    <location>
        <begin position="20"/>
        <end position="29"/>
    </location>
</feature>
<dbReference type="Pfam" id="PF03763">
    <property type="entry name" value="Remorin_C"/>
    <property type="match status" value="1"/>
</dbReference>
<dbReference type="InterPro" id="IPR005516">
    <property type="entry name" value="Remorin_C"/>
</dbReference>
<reference evidence="4" key="1">
    <citation type="submission" date="2024-02" db="EMBL/GenBank/DDBJ databases">
        <authorList>
            <consortium name="ELIXIR-Norway"/>
            <consortium name="Elixir Norway"/>
        </authorList>
    </citation>
    <scope>NUCLEOTIDE SEQUENCE</scope>
</reference>
<dbReference type="PANTHER" id="PTHR31775:SF5">
    <property type="entry name" value="REMORIN 1.4"/>
    <property type="match status" value="1"/>
</dbReference>
<evidence type="ECO:0000256" key="2">
    <source>
        <dbReference type="SAM" id="MobiDB-lite"/>
    </source>
</evidence>
<evidence type="ECO:0000313" key="4">
    <source>
        <dbReference type="EMBL" id="CAK9279247.1"/>
    </source>
</evidence>
<comment type="similarity">
    <text evidence="1">Belongs to the remorin family.</text>
</comment>
<sequence>MEEEEQEEQLPKAERSPAASPAPPLPPPHKSSVTDRRTDVYLSDQSNWIEGTDSEPEKVAAADATPKEDEDGGPGTITHMEHSLQKVEHDKVVSKARAWEESVKAKATNRSTRDEAKIAAWESTQKQKAEVKLRKAEEVLEKQKAKYLERMQNEIAAAHKSAQERRAMVEAKRGEAFLKAEETAAKIRATGIFPKKFGCFSA</sequence>
<evidence type="ECO:0000259" key="3">
    <source>
        <dbReference type="Pfam" id="PF03763"/>
    </source>
</evidence>
<feature type="compositionally biased region" description="Basic and acidic residues" evidence="2">
    <location>
        <begin position="79"/>
        <end position="91"/>
    </location>
</feature>
<gene>
    <name evidence="4" type="ORF">CSSPJE1EN1_LOCUS24725</name>
</gene>
<feature type="domain" description="Remorin C-terminal" evidence="3">
    <location>
        <begin position="91"/>
        <end position="196"/>
    </location>
</feature>
<dbReference type="PANTHER" id="PTHR31775">
    <property type="entry name" value="OS02G0117200 PROTEIN"/>
    <property type="match status" value="1"/>
</dbReference>
<evidence type="ECO:0000256" key="1">
    <source>
        <dbReference type="ARBA" id="ARBA00005711"/>
    </source>
</evidence>
<name>A0ABP0XJF5_9BRYO</name>
<evidence type="ECO:0000313" key="5">
    <source>
        <dbReference type="Proteomes" id="UP001497444"/>
    </source>
</evidence>
<keyword evidence="5" id="KW-1185">Reference proteome</keyword>
<accession>A0ABP0XJF5</accession>
<proteinExistence type="inferred from homology"/>
<feature type="region of interest" description="Disordered" evidence="2">
    <location>
        <begin position="1"/>
        <end position="91"/>
    </location>
</feature>
<dbReference type="Proteomes" id="UP001497444">
    <property type="component" value="Chromosome 9"/>
</dbReference>
<organism evidence="4 5">
    <name type="scientific">Sphagnum jensenii</name>
    <dbReference type="NCBI Taxonomy" id="128206"/>
    <lineage>
        <taxon>Eukaryota</taxon>
        <taxon>Viridiplantae</taxon>
        <taxon>Streptophyta</taxon>
        <taxon>Embryophyta</taxon>
        <taxon>Bryophyta</taxon>
        <taxon>Sphagnophytina</taxon>
        <taxon>Sphagnopsida</taxon>
        <taxon>Sphagnales</taxon>
        <taxon>Sphagnaceae</taxon>
        <taxon>Sphagnum</taxon>
    </lineage>
</organism>